<evidence type="ECO:0000256" key="2">
    <source>
        <dbReference type="ARBA" id="ARBA00022737"/>
    </source>
</evidence>
<feature type="domain" description="Ig-like" evidence="7">
    <location>
        <begin position="362"/>
        <end position="453"/>
    </location>
</feature>
<comment type="caution">
    <text evidence="8">The sequence shown here is derived from an EMBL/GenBank/DDBJ whole genome shotgun (WGS) entry which is preliminary data.</text>
</comment>
<evidence type="ECO:0000256" key="6">
    <source>
        <dbReference type="SAM" id="Phobius"/>
    </source>
</evidence>
<keyword evidence="6" id="KW-0812">Transmembrane</keyword>
<dbReference type="PANTHER" id="PTHR23278">
    <property type="entry name" value="SIDESTEP PROTEIN"/>
    <property type="match status" value="1"/>
</dbReference>
<dbReference type="PROSITE" id="PS50835">
    <property type="entry name" value="IG_LIKE"/>
    <property type="match status" value="5"/>
</dbReference>
<comment type="subcellular location">
    <subcellularLocation>
        <location evidence="1">Membrane</location>
        <topology evidence="1">Single-pass membrane protein</topology>
    </subcellularLocation>
</comment>
<dbReference type="SUPFAM" id="SSF49265">
    <property type="entry name" value="Fibronectin type III"/>
    <property type="match status" value="1"/>
</dbReference>
<dbReference type="InterPro" id="IPR036179">
    <property type="entry name" value="Ig-like_dom_sf"/>
</dbReference>
<evidence type="ECO:0000256" key="3">
    <source>
        <dbReference type="ARBA" id="ARBA00023136"/>
    </source>
</evidence>
<dbReference type="InterPro" id="IPR013162">
    <property type="entry name" value="CD80_C2-set"/>
</dbReference>
<feature type="domain" description="Ig-like" evidence="7">
    <location>
        <begin position="30"/>
        <end position="153"/>
    </location>
</feature>
<keyword evidence="6" id="KW-1133">Transmembrane helix</keyword>
<dbReference type="Pfam" id="PF07679">
    <property type="entry name" value="I-set"/>
    <property type="match status" value="1"/>
</dbReference>
<accession>A0AA39F7I0</accession>
<evidence type="ECO:0000256" key="4">
    <source>
        <dbReference type="ARBA" id="ARBA00023157"/>
    </source>
</evidence>
<dbReference type="InterPro" id="IPR003598">
    <property type="entry name" value="Ig_sub2"/>
</dbReference>
<evidence type="ECO:0000313" key="9">
    <source>
        <dbReference type="Proteomes" id="UP001168990"/>
    </source>
</evidence>
<dbReference type="Pfam" id="PF08205">
    <property type="entry name" value="C2-set_2"/>
    <property type="match status" value="1"/>
</dbReference>
<protein>
    <recommendedName>
        <fullName evidence="7">Ig-like domain-containing protein</fullName>
    </recommendedName>
</protein>
<sequence length="894" mass="100562">MSISHPRMTGKWVSLCGISLSAYGKSEYKPYENSQYQKILPIMEVTGVAGYKTRLPCDISLPHADEIVVMILWYHEVTTRQPIFTVDARRGGLEHETSNWSDPGMFGGRASMRINTQPTGLEVDPLISTDSGVYRCRVDYRDSPTKNQKINLTVIVPPRRPSIFIGPDRTYTKTLQPVNEGSPLTLLCEVIGGSPPPHVAWYLDDHLLDDTCRQEHVEITVNRLDIAIITRDFAKSKLICRASNTHLIPPINDEIILDINLKPMLVNITNKKSYLSALQTYVIECVTSGSKPEAIITWWKGSHQVKHMAKKFTDPLNVTRSELSYVATIEDDGKFLTCRAENPIVQESALEDRWRLIVHYVPVVIIRLGSSLRADDINEGDDVYFECDVKANPQIYKLSWFKDRKELHQNISAGILLPGRHSLVLQSVSRASAGDYACMAVNAEGSATSRPVTLEVMYSPICKDGSQVQVVGALKHETISLVCGIQAKPPPISFHWTFNNSGELMSLPADRYGPIKPLKRITNQWHGSRLNYTLDYDTDYGTVSCWAQNRIGVQRTPCVFQIIVAGKPYPLQNCSAVQSTGPYAYRTIDQEEVKRIDSTDAEWLVVRCTENFDGGLPLTSYELEVYNEENVYHINTIYLNRTERINVRQAGPVFEVPGLERGRNYKLLLYAVNAKGRSDPVVLESITLKGVAMYTTGRGSSEQNTDYSLLVACFAGGITAVCILVIGITVTLYRRNHPMPLIKTHIVHCEDNKDDHVNQTHSMSPKNSNNIINSKDTTKSTSNLTIEMRDNQSMIDGMEDNPDVIPNKLERRGDVHFGASYSTKPERMKDLADHLEHLDNLSPASVLHGKDHWIYPNSYMDRSEMISPARPSTLPVHRTHDIYTRSLRVQESCI</sequence>
<dbReference type="InterPro" id="IPR007110">
    <property type="entry name" value="Ig-like_dom"/>
</dbReference>
<dbReference type="InterPro" id="IPR013098">
    <property type="entry name" value="Ig_I-set"/>
</dbReference>
<keyword evidence="2" id="KW-0677">Repeat</keyword>
<evidence type="ECO:0000259" key="7">
    <source>
        <dbReference type="PROSITE" id="PS50835"/>
    </source>
</evidence>
<keyword evidence="9" id="KW-1185">Reference proteome</keyword>
<evidence type="ECO:0000313" key="8">
    <source>
        <dbReference type="EMBL" id="KAK0164376.1"/>
    </source>
</evidence>
<keyword evidence="3 6" id="KW-0472">Membrane</keyword>
<gene>
    <name evidence="8" type="ORF">PV328_003012</name>
</gene>
<feature type="domain" description="Ig-like" evidence="7">
    <location>
        <begin position="161"/>
        <end position="244"/>
    </location>
</feature>
<dbReference type="InterPro" id="IPR013783">
    <property type="entry name" value="Ig-like_fold"/>
</dbReference>
<feature type="domain" description="Ig-like" evidence="7">
    <location>
        <begin position="477"/>
        <end position="549"/>
    </location>
</feature>
<dbReference type="PANTHER" id="PTHR23278:SF28">
    <property type="entry name" value="SIDESTEP IV, ISOFORM C"/>
    <property type="match status" value="1"/>
</dbReference>
<dbReference type="GO" id="GO:0016020">
    <property type="term" value="C:membrane"/>
    <property type="evidence" value="ECO:0007669"/>
    <property type="project" value="UniProtKB-SubCell"/>
</dbReference>
<dbReference type="InterPro" id="IPR003599">
    <property type="entry name" value="Ig_sub"/>
</dbReference>
<keyword evidence="4" id="KW-1015">Disulfide bond</keyword>
<dbReference type="InterPro" id="IPR003961">
    <property type="entry name" value="FN3_dom"/>
</dbReference>
<evidence type="ECO:0000256" key="1">
    <source>
        <dbReference type="ARBA" id="ARBA00004167"/>
    </source>
</evidence>
<dbReference type="SMART" id="SM00409">
    <property type="entry name" value="IG"/>
    <property type="match status" value="3"/>
</dbReference>
<feature type="compositionally biased region" description="Low complexity" evidence="5">
    <location>
        <begin position="766"/>
        <end position="775"/>
    </location>
</feature>
<dbReference type="Proteomes" id="UP001168990">
    <property type="component" value="Unassembled WGS sequence"/>
</dbReference>
<proteinExistence type="predicted"/>
<dbReference type="EMBL" id="JAQQBS010001422">
    <property type="protein sequence ID" value="KAK0164376.1"/>
    <property type="molecule type" value="Genomic_DNA"/>
</dbReference>
<feature type="transmembrane region" description="Helical" evidence="6">
    <location>
        <begin position="707"/>
        <end position="733"/>
    </location>
</feature>
<dbReference type="InterPro" id="IPR036116">
    <property type="entry name" value="FN3_sf"/>
</dbReference>
<organism evidence="8 9">
    <name type="scientific">Microctonus aethiopoides</name>
    <dbReference type="NCBI Taxonomy" id="144406"/>
    <lineage>
        <taxon>Eukaryota</taxon>
        <taxon>Metazoa</taxon>
        <taxon>Ecdysozoa</taxon>
        <taxon>Arthropoda</taxon>
        <taxon>Hexapoda</taxon>
        <taxon>Insecta</taxon>
        <taxon>Pterygota</taxon>
        <taxon>Neoptera</taxon>
        <taxon>Endopterygota</taxon>
        <taxon>Hymenoptera</taxon>
        <taxon>Apocrita</taxon>
        <taxon>Ichneumonoidea</taxon>
        <taxon>Braconidae</taxon>
        <taxon>Euphorinae</taxon>
        <taxon>Microctonus</taxon>
    </lineage>
</organism>
<evidence type="ECO:0000256" key="5">
    <source>
        <dbReference type="SAM" id="MobiDB-lite"/>
    </source>
</evidence>
<reference evidence="8" key="2">
    <citation type="submission" date="2023-03" db="EMBL/GenBank/DDBJ databases">
        <authorList>
            <person name="Inwood S.N."/>
            <person name="Skelly J.G."/>
            <person name="Guhlin J."/>
            <person name="Harrop T.W.R."/>
            <person name="Goldson S.G."/>
            <person name="Dearden P.K."/>
        </authorList>
    </citation>
    <scope>NUCLEOTIDE SEQUENCE</scope>
    <source>
        <strain evidence="8">Irish</strain>
        <tissue evidence="8">Whole body</tissue>
    </source>
</reference>
<dbReference type="AlphaFoldDB" id="A0AA39F7I0"/>
<feature type="domain" description="Ig-like" evidence="7">
    <location>
        <begin position="263"/>
        <end position="351"/>
    </location>
</feature>
<dbReference type="GO" id="GO:0030154">
    <property type="term" value="P:cell differentiation"/>
    <property type="evidence" value="ECO:0007669"/>
    <property type="project" value="UniProtKB-ARBA"/>
</dbReference>
<reference evidence="8" key="1">
    <citation type="journal article" date="2023" name="bioRxiv">
        <title>Scaffold-level genome assemblies of two parasitoid biocontrol wasps reveal the parthenogenesis mechanism and an associated novel virus.</title>
        <authorList>
            <person name="Inwood S."/>
            <person name="Skelly J."/>
            <person name="Guhlin J."/>
            <person name="Harrop T."/>
            <person name="Goldson S."/>
            <person name="Dearden P."/>
        </authorList>
    </citation>
    <scope>NUCLEOTIDE SEQUENCE</scope>
    <source>
        <strain evidence="8">Irish</strain>
        <tissue evidence="8">Whole body</tissue>
    </source>
</reference>
<dbReference type="SMART" id="SM00408">
    <property type="entry name" value="IGc2"/>
    <property type="match status" value="1"/>
</dbReference>
<feature type="region of interest" description="Disordered" evidence="5">
    <location>
        <begin position="757"/>
        <end position="777"/>
    </location>
</feature>
<dbReference type="Gene3D" id="2.60.40.10">
    <property type="entry name" value="Immunoglobulins"/>
    <property type="match status" value="6"/>
</dbReference>
<dbReference type="GO" id="GO:0009653">
    <property type="term" value="P:anatomical structure morphogenesis"/>
    <property type="evidence" value="ECO:0007669"/>
    <property type="project" value="UniProtKB-ARBA"/>
</dbReference>
<name>A0AA39F7I0_9HYME</name>
<dbReference type="CDD" id="cd00063">
    <property type="entry name" value="FN3"/>
    <property type="match status" value="1"/>
</dbReference>
<dbReference type="SUPFAM" id="SSF48726">
    <property type="entry name" value="Immunoglobulin"/>
    <property type="match status" value="5"/>
</dbReference>